<gene>
    <name evidence="1" type="ORF">C1707_23405</name>
    <name evidence="2" type="ORF">CFHF_02050</name>
</gene>
<organism evidence="2 3">
    <name type="scientific">Caulobacter flavus</name>
    <dbReference type="NCBI Taxonomy" id="1679497"/>
    <lineage>
        <taxon>Bacteria</taxon>
        <taxon>Pseudomonadati</taxon>
        <taxon>Pseudomonadota</taxon>
        <taxon>Alphaproteobacteria</taxon>
        <taxon>Caulobacterales</taxon>
        <taxon>Caulobacteraceae</taxon>
        <taxon>Caulobacter</taxon>
    </lineage>
</organism>
<accession>A0A2N5D3B4</accession>
<sequence length="248" mass="27438">MYLAIPSQPDCATAWREGLRAVLKEGGEAHNVILDIADPLAKSTLADPVVSVVDTFLREKDKKPIETVANTIFPNALYRRHGAPAFYDRFMTRVLPAAGKNERWSGYYFERMINVGTATGETVNQLADIIDRLSDPAVTARNKYEFTIFDPNRDATRVSYGGQCLSHGSFKPRKTPNGERLDLTVMYRNHYYVEKLLGNFIGLGRLMAFVAEEAGLQVGSLTIVSTHAVADQPRGEVQKLLAACDQAA</sequence>
<dbReference type="InterPro" id="IPR036926">
    <property type="entry name" value="Thymidate_synth/dCMP_Mease_sf"/>
</dbReference>
<keyword evidence="4" id="KW-1185">Reference proteome</keyword>
<evidence type="ECO:0000313" key="2">
    <source>
        <dbReference type="EMBL" id="PLR20533.1"/>
    </source>
</evidence>
<dbReference type="KEGG" id="cfh:C1707_23405"/>
<reference evidence="1 4" key="2">
    <citation type="submission" date="2018-01" db="EMBL/GenBank/DDBJ databases">
        <title>Complete genome sequence of Caulobacter flavus RHGG3.</title>
        <authorList>
            <person name="Yang E."/>
        </authorList>
    </citation>
    <scope>NUCLEOTIDE SEQUENCE [LARGE SCALE GENOMIC DNA]</scope>
    <source>
        <strain evidence="1 4">RHGG3</strain>
    </source>
</reference>
<proteinExistence type="predicted"/>
<reference evidence="2 3" key="1">
    <citation type="submission" date="2017-12" db="EMBL/GenBank/DDBJ databases">
        <title>The genome sequence of Caulobacter flavus CGMCC1 15093.</title>
        <authorList>
            <person name="Gao J."/>
            <person name="Mao X."/>
            <person name="Sun J."/>
        </authorList>
    </citation>
    <scope>NUCLEOTIDE SEQUENCE [LARGE SCALE GENOMIC DNA]</scope>
    <source>
        <strain evidence="2 3">CGMCC1 15093</strain>
    </source>
</reference>
<dbReference type="Gene3D" id="3.30.572.10">
    <property type="entry name" value="Thymidylate synthase/dCMP hydroxymethylase domain"/>
    <property type="match status" value="1"/>
</dbReference>
<evidence type="ECO:0000313" key="4">
    <source>
        <dbReference type="Proteomes" id="UP000281192"/>
    </source>
</evidence>
<evidence type="ECO:0008006" key="5">
    <source>
        <dbReference type="Google" id="ProtNLM"/>
    </source>
</evidence>
<evidence type="ECO:0000313" key="1">
    <source>
        <dbReference type="EMBL" id="AYV48965.1"/>
    </source>
</evidence>
<dbReference type="EMBL" id="CP026100">
    <property type="protein sequence ID" value="AYV48965.1"/>
    <property type="molecule type" value="Genomic_DNA"/>
</dbReference>
<dbReference type="EMBL" id="PJRQ01000006">
    <property type="protein sequence ID" value="PLR20533.1"/>
    <property type="molecule type" value="Genomic_DNA"/>
</dbReference>
<name>A0A2N5D3B4_9CAUL</name>
<dbReference type="Proteomes" id="UP000281192">
    <property type="component" value="Chromosome"/>
</dbReference>
<dbReference type="AlphaFoldDB" id="A0A2N5D3B4"/>
<dbReference type="RefSeq" id="WP_101711371.1">
    <property type="nucleotide sequence ID" value="NZ_CP026100.1"/>
</dbReference>
<dbReference type="Proteomes" id="UP000234483">
    <property type="component" value="Unassembled WGS sequence"/>
</dbReference>
<dbReference type="SUPFAM" id="SSF55831">
    <property type="entry name" value="Thymidylate synthase/dCMP hydroxymethylase"/>
    <property type="match status" value="1"/>
</dbReference>
<dbReference type="OrthoDB" id="2111297at2"/>
<protein>
    <recommendedName>
        <fullName evidence="5">Thymidylate synthase</fullName>
    </recommendedName>
</protein>
<evidence type="ECO:0000313" key="3">
    <source>
        <dbReference type="Proteomes" id="UP000234483"/>
    </source>
</evidence>